<protein>
    <recommendedName>
        <fullName evidence="3">BED-type domain-containing protein</fullName>
    </recommendedName>
</protein>
<dbReference type="Proteomes" id="UP001497480">
    <property type="component" value="Unassembled WGS sequence"/>
</dbReference>
<dbReference type="AlphaFoldDB" id="A0AAV1VXU7"/>
<proteinExistence type="predicted"/>
<comment type="caution">
    <text evidence="1">The sequence shown here is derived from an EMBL/GenBank/DDBJ whole genome shotgun (WGS) entry which is preliminary data.</text>
</comment>
<keyword evidence="2" id="KW-1185">Reference proteome</keyword>
<reference evidence="1 2" key="1">
    <citation type="submission" date="2024-03" db="EMBL/GenBank/DDBJ databases">
        <authorList>
            <person name="Martinez-Hernandez J."/>
        </authorList>
    </citation>
    <scope>NUCLEOTIDE SEQUENCE [LARGE SCALE GENOMIC DNA]</scope>
</reference>
<sequence>MKVLVIIQIRFNVNNEMEDVEDEIQESQSIELGKSNKRPKYLTSDVWKSFTKIGVVDDGIERDKCNVCKTIYRCGVSDGKDYDTSHLCRHRGRCTKIRHDDIG</sequence>
<name>A0AAV1VXU7_LUPLU</name>
<dbReference type="EMBL" id="CAXHTB010000002">
    <property type="protein sequence ID" value="CAL0301728.1"/>
    <property type="molecule type" value="Genomic_DNA"/>
</dbReference>
<organism evidence="1 2">
    <name type="scientific">Lupinus luteus</name>
    <name type="common">European yellow lupine</name>
    <dbReference type="NCBI Taxonomy" id="3873"/>
    <lineage>
        <taxon>Eukaryota</taxon>
        <taxon>Viridiplantae</taxon>
        <taxon>Streptophyta</taxon>
        <taxon>Embryophyta</taxon>
        <taxon>Tracheophyta</taxon>
        <taxon>Spermatophyta</taxon>
        <taxon>Magnoliopsida</taxon>
        <taxon>eudicotyledons</taxon>
        <taxon>Gunneridae</taxon>
        <taxon>Pentapetalae</taxon>
        <taxon>rosids</taxon>
        <taxon>fabids</taxon>
        <taxon>Fabales</taxon>
        <taxon>Fabaceae</taxon>
        <taxon>Papilionoideae</taxon>
        <taxon>50 kb inversion clade</taxon>
        <taxon>genistoids sensu lato</taxon>
        <taxon>core genistoids</taxon>
        <taxon>Genisteae</taxon>
        <taxon>Lupinus</taxon>
    </lineage>
</organism>
<dbReference type="SMART" id="SM00614">
    <property type="entry name" value="ZnF_BED"/>
    <property type="match status" value="1"/>
</dbReference>
<evidence type="ECO:0000313" key="1">
    <source>
        <dbReference type="EMBL" id="CAL0301728.1"/>
    </source>
</evidence>
<gene>
    <name evidence="1" type="ORF">LLUT_LOCUS2788</name>
</gene>
<evidence type="ECO:0008006" key="3">
    <source>
        <dbReference type="Google" id="ProtNLM"/>
    </source>
</evidence>
<accession>A0AAV1VXU7</accession>
<evidence type="ECO:0000313" key="2">
    <source>
        <dbReference type="Proteomes" id="UP001497480"/>
    </source>
</evidence>